<dbReference type="InterPro" id="IPR036390">
    <property type="entry name" value="WH_DNA-bd_sf"/>
</dbReference>
<evidence type="ECO:0000313" key="6">
    <source>
        <dbReference type="EMBL" id="AZN42814.1"/>
    </source>
</evidence>
<reference evidence="7" key="1">
    <citation type="submission" date="2018-12" db="EMBL/GenBank/DDBJ databases">
        <title>Genome sequence of Peanibacillus sp.</title>
        <authorList>
            <person name="Subramani G."/>
            <person name="Srinivasan S."/>
            <person name="Kim M.K."/>
        </authorList>
    </citation>
    <scope>NUCLEOTIDE SEQUENCE [LARGE SCALE GENOMIC DNA]</scope>
    <source>
        <strain evidence="7">18JY67-1</strain>
    </source>
</reference>
<dbReference type="KEGG" id="palb:EJC50_26315"/>
<dbReference type="Pfam" id="PF03466">
    <property type="entry name" value="LysR_substrate"/>
    <property type="match status" value="1"/>
</dbReference>
<dbReference type="InterPro" id="IPR005119">
    <property type="entry name" value="LysR_subst-bd"/>
</dbReference>
<proteinExistence type="inferred from homology"/>
<keyword evidence="7" id="KW-1185">Reference proteome</keyword>
<name>A0A3Q8X8D7_9BACL</name>
<dbReference type="Pfam" id="PF00126">
    <property type="entry name" value="HTH_1"/>
    <property type="match status" value="1"/>
</dbReference>
<dbReference type="PRINTS" id="PR00039">
    <property type="entry name" value="HTHLYSR"/>
</dbReference>
<dbReference type="FunFam" id="1.10.10.10:FF:000001">
    <property type="entry name" value="LysR family transcriptional regulator"/>
    <property type="match status" value="1"/>
</dbReference>
<evidence type="ECO:0000259" key="5">
    <source>
        <dbReference type="PROSITE" id="PS50931"/>
    </source>
</evidence>
<organism evidence="6 7">
    <name type="scientific">Paenibacillus albus</name>
    <dbReference type="NCBI Taxonomy" id="2495582"/>
    <lineage>
        <taxon>Bacteria</taxon>
        <taxon>Bacillati</taxon>
        <taxon>Bacillota</taxon>
        <taxon>Bacilli</taxon>
        <taxon>Bacillales</taxon>
        <taxon>Paenibacillaceae</taxon>
        <taxon>Paenibacillus</taxon>
    </lineage>
</organism>
<evidence type="ECO:0000256" key="3">
    <source>
        <dbReference type="ARBA" id="ARBA00023125"/>
    </source>
</evidence>
<dbReference type="GO" id="GO:0003700">
    <property type="term" value="F:DNA-binding transcription factor activity"/>
    <property type="evidence" value="ECO:0007669"/>
    <property type="project" value="InterPro"/>
</dbReference>
<dbReference type="SUPFAM" id="SSF46785">
    <property type="entry name" value="Winged helix' DNA-binding domain"/>
    <property type="match status" value="1"/>
</dbReference>
<dbReference type="PROSITE" id="PS50931">
    <property type="entry name" value="HTH_LYSR"/>
    <property type="match status" value="1"/>
</dbReference>
<sequence>MNIENLEAFVYVNHYGSFNKAADVLYLSQPSVTARIQSLERELDCKLFDRLGKQIVLTEKGKQFLPYAQQIMQTFQKGKLQIQQRKTIPHEIRVGATVSVSNYMLPELLPRLKQRYPDIHIKLITATSDELVTKLHNKELDLAFVRKIVHPTLLSVKFYEDPIRLYVYEDHPFTRKQEVSIADIGVHPLVFFECGSLDWMRVHRAFDNLAEQPNIEFLVDNSETAKKLVLGRAGICFLPQLCVRQEVASRQLIPIEIPEVSGITLQTNLITRGNEHSYFVDAFMELGKSLFGPIEIEAT</sequence>
<gene>
    <name evidence="6" type="ORF">EJC50_26315</name>
</gene>
<dbReference type="PANTHER" id="PTHR30126:SF40">
    <property type="entry name" value="HTH-TYPE TRANSCRIPTIONAL REGULATOR GLTR"/>
    <property type="match status" value="1"/>
</dbReference>
<feature type="domain" description="HTH lysR-type" evidence="5">
    <location>
        <begin position="1"/>
        <end position="58"/>
    </location>
</feature>
<dbReference type="EMBL" id="CP034437">
    <property type="protein sequence ID" value="AZN42814.1"/>
    <property type="molecule type" value="Genomic_DNA"/>
</dbReference>
<dbReference type="CDD" id="cd05466">
    <property type="entry name" value="PBP2_LTTR_substrate"/>
    <property type="match status" value="1"/>
</dbReference>
<evidence type="ECO:0000256" key="4">
    <source>
        <dbReference type="ARBA" id="ARBA00023163"/>
    </source>
</evidence>
<dbReference type="Gene3D" id="3.40.190.290">
    <property type="match status" value="1"/>
</dbReference>
<dbReference type="SUPFAM" id="SSF53850">
    <property type="entry name" value="Periplasmic binding protein-like II"/>
    <property type="match status" value="1"/>
</dbReference>
<dbReference type="InterPro" id="IPR000847">
    <property type="entry name" value="LysR_HTH_N"/>
</dbReference>
<protein>
    <submittedName>
        <fullName evidence="6">LysR family transcriptional regulator</fullName>
    </submittedName>
</protein>
<dbReference type="OrthoDB" id="9785745at2"/>
<comment type="similarity">
    <text evidence="1">Belongs to the LysR transcriptional regulatory family.</text>
</comment>
<dbReference type="GO" id="GO:0000976">
    <property type="term" value="F:transcription cis-regulatory region binding"/>
    <property type="evidence" value="ECO:0007669"/>
    <property type="project" value="TreeGrafter"/>
</dbReference>
<accession>A0A3Q8X8D7</accession>
<dbReference type="InterPro" id="IPR036388">
    <property type="entry name" value="WH-like_DNA-bd_sf"/>
</dbReference>
<dbReference type="Proteomes" id="UP000272528">
    <property type="component" value="Chromosome"/>
</dbReference>
<dbReference type="PANTHER" id="PTHR30126">
    <property type="entry name" value="HTH-TYPE TRANSCRIPTIONAL REGULATOR"/>
    <property type="match status" value="1"/>
</dbReference>
<dbReference type="Gene3D" id="1.10.10.10">
    <property type="entry name" value="Winged helix-like DNA-binding domain superfamily/Winged helix DNA-binding domain"/>
    <property type="match status" value="1"/>
</dbReference>
<evidence type="ECO:0000256" key="2">
    <source>
        <dbReference type="ARBA" id="ARBA00023015"/>
    </source>
</evidence>
<keyword evidence="4" id="KW-0804">Transcription</keyword>
<evidence type="ECO:0000313" key="7">
    <source>
        <dbReference type="Proteomes" id="UP000272528"/>
    </source>
</evidence>
<keyword evidence="3" id="KW-0238">DNA-binding</keyword>
<dbReference type="RefSeq" id="WP_126018842.1">
    <property type="nucleotide sequence ID" value="NZ_CP034437.1"/>
</dbReference>
<evidence type="ECO:0000256" key="1">
    <source>
        <dbReference type="ARBA" id="ARBA00009437"/>
    </source>
</evidence>
<keyword evidence="2" id="KW-0805">Transcription regulation</keyword>
<dbReference type="AlphaFoldDB" id="A0A3Q8X8D7"/>